<dbReference type="Gene3D" id="3.40.50.720">
    <property type="entry name" value="NAD(P)-binding Rossmann-like Domain"/>
    <property type="match status" value="1"/>
</dbReference>
<reference evidence="2 3" key="1">
    <citation type="submission" date="2018-01" db="EMBL/GenBank/DDBJ databases">
        <title>Draft genome sequence of Jishengella endophytica.</title>
        <authorList>
            <person name="Sahin N."/>
            <person name="Ay H."/>
            <person name="Saygin H."/>
        </authorList>
    </citation>
    <scope>NUCLEOTIDE SEQUENCE [LARGE SCALE GENOMIC DNA]</scope>
    <source>
        <strain evidence="2 3">DSM 45430</strain>
    </source>
</reference>
<dbReference type="SUPFAM" id="SSF50129">
    <property type="entry name" value="GroES-like"/>
    <property type="match status" value="1"/>
</dbReference>
<dbReference type="SUPFAM" id="SSF51735">
    <property type="entry name" value="NAD(P)-binding Rossmann-fold domains"/>
    <property type="match status" value="1"/>
</dbReference>
<gene>
    <name evidence="2" type="ORF">C1I93_06090</name>
</gene>
<dbReference type="Pfam" id="PF08240">
    <property type="entry name" value="ADH_N"/>
    <property type="match status" value="1"/>
</dbReference>
<feature type="domain" description="Enoyl reductase (ER)" evidence="1">
    <location>
        <begin position="24"/>
        <end position="334"/>
    </location>
</feature>
<protein>
    <submittedName>
        <fullName evidence="2">NADPH:quinone reductase</fullName>
    </submittedName>
</protein>
<dbReference type="InterPro" id="IPR020843">
    <property type="entry name" value="ER"/>
</dbReference>
<evidence type="ECO:0000313" key="2">
    <source>
        <dbReference type="EMBL" id="PZF99319.1"/>
    </source>
</evidence>
<accession>A0A2W2DEY5</accession>
<evidence type="ECO:0000259" key="1">
    <source>
        <dbReference type="SMART" id="SM00829"/>
    </source>
</evidence>
<dbReference type="Pfam" id="PF00107">
    <property type="entry name" value="ADH_zinc_N"/>
    <property type="match status" value="1"/>
</dbReference>
<dbReference type="InterPro" id="IPR013154">
    <property type="entry name" value="ADH-like_N"/>
</dbReference>
<dbReference type="EMBL" id="POTX01000025">
    <property type="protein sequence ID" value="PZF99319.1"/>
    <property type="molecule type" value="Genomic_DNA"/>
</dbReference>
<proteinExistence type="predicted"/>
<dbReference type="PANTHER" id="PTHR43677:SF4">
    <property type="entry name" value="QUINONE OXIDOREDUCTASE-LIKE PROTEIN 2"/>
    <property type="match status" value="1"/>
</dbReference>
<dbReference type="InterPro" id="IPR051397">
    <property type="entry name" value="Zn-ADH-like_protein"/>
</dbReference>
<dbReference type="InterPro" id="IPR036291">
    <property type="entry name" value="NAD(P)-bd_dom_sf"/>
</dbReference>
<dbReference type="InterPro" id="IPR011032">
    <property type="entry name" value="GroES-like_sf"/>
</dbReference>
<comment type="caution">
    <text evidence="2">The sequence shown here is derived from an EMBL/GenBank/DDBJ whole genome shotgun (WGS) entry which is preliminary data.</text>
</comment>
<sequence length="339" mass="34987">MEIIDRRPGAAKTMRALVQRSHRGPKELVLAADVPYPVAGPDEYLIRVGAAGLNFADVMQTHGTYVGGPPAPYVAGFEAAGEIVAVGSEVENPFPLGTHVVGTGPGAFAEYMVMPAAAALLIPSGWSDAEALGMVLNWVTALAALKPLGGVERGAVVLVHAAAGGVGQAAVRLARHYGARVIATASAAKHDTVVALGADEVLDRAHPDLAAEINRRTGGVDLVLESVGRATFGVSLAVAKPFTGRIVVFGAASGDAGLTTHDLVFSYHAQVQGLHIGALAAAAPSRYESLLNEIRVLIAAGVYPPGRPQIHPLDQGPAVLRSLEAGQTCGKQALDPWRR</sequence>
<dbReference type="SMART" id="SM00829">
    <property type="entry name" value="PKS_ER"/>
    <property type="match status" value="1"/>
</dbReference>
<evidence type="ECO:0000313" key="3">
    <source>
        <dbReference type="Proteomes" id="UP000248627"/>
    </source>
</evidence>
<dbReference type="AlphaFoldDB" id="A0A2W2DEY5"/>
<name>A0A2W2DEY5_9ACTN</name>
<dbReference type="Gene3D" id="3.90.180.10">
    <property type="entry name" value="Medium-chain alcohol dehydrogenases, catalytic domain"/>
    <property type="match status" value="1"/>
</dbReference>
<dbReference type="GO" id="GO:0016491">
    <property type="term" value="F:oxidoreductase activity"/>
    <property type="evidence" value="ECO:0007669"/>
    <property type="project" value="InterPro"/>
</dbReference>
<keyword evidence="3" id="KW-1185">Reference proteome</keyword>
<dbReference type="PANTHER" id="PTHR43677">
    <property type="entry name" value="SHORT-CHAIN DEHYDROGENASE/REDUCTASE"/>
    <property type="match status" value="1"/>
</dbReference>
<dbReference type="OrthoDB" id="4190732at2"/>
<dbReference type="InterPro" id="IPR013149">
    <property type="entry name" value="ADH-like_C"/>
</dbReference>
<dbReference type="Proteomes" id="UP000248627">
    <property type="component" value="Unassembled WGS sequence"/>
</dbReference>
<organism evidence="2 3">
    <name type="scientific">Micromonospora endophytica</name>
    <dbReference type="NCBI Taxonomy" id="515350"/>
    <lineage>
        <taxon>Bacteria</taxon>
        <taxon>Bacillati</taxon>
        <taxon>Actinomycetota</taxon>
        <taxon>Actinomycetes</taxon>
        <taxon>Micromonosporales</taxon>
        <taxon>Micromonosporaceae</taxon>
        <taxon>Micromonospora</taxon>
    </lineage>
</organism>